<dbReference type="EMBL" id="JARJLG010000081">
    <property type="protein sequence ID" value="KAJ7750728.1"/>
    <property type="molecule type" value="Genomic_DNA"/>
</dbReference>
<evidence type="ECO:0000313" key="3">
    <source>
        <dbReference type="Proteomes" id="UP001215280"/>
    </source>
</evidence>
<accession>A0AAD7N816</accession>
<organism evidence="2 3">
    <name type="scientific">Mycena maculata</name>
    <dbReference type="NCBI Taxonomy" id="230809"/>
    <lineage>
        <taxon>Eukaryota</taxon>
        <taxon>Fungi</taxon>
        <taxon>Dikarya</taxon>
        <taxon>Basidiomycota</taxon>
        <taxon>Agaricomycotina</taxon>
        <taxon>Agaricomycetes</taxon>
        <taxon>Agaricomycetidae</taxon>
        <taxon>Agaricales</taxon>
        <taxon>Marasmiineae</taxon>
        <taxon>Mycenaceae</taxon>
        <taxon>Mycena</taxon>
    </lineage>
</organism>
<keyword evidence="3" id="KW-1185">Reference proteome</keyword>
<feature type="region of interest" description="Disordered" evidence="1">
    <location>
        <begin position="197"/>
        <end position="220"/>
    </location>
</feature>
<feature type="region of interest" description="Disordered" evidence="1">
    <location>
        <begin position="163"/>
        <end position="182"/>
    </location>
</feature>
<feature type="compositionally biased region" description="Basic and acidic residues" evidence="1">
    <location>
        <begin position="197"/>
        <end position="216"/>
    </location>
</feature>
<dbReference type="AlphaFoldDB" id="A0AAD7N816"/>
<feature type="region of interest" description="Disordered" evidence="1">
    <location>
        <begin position="276"/>
        <end position="299"/>
    </location>
</feature>
<evidence type="ECO:0000313" key="2">
    <source>
        <dbReference type="EMBL" id="KAJ7750728.1"/>
    </source>
</evidence>
<sequence>MDERLVERCGCGCGRWGRVARPGRLFVQFRGKRGRRRIRMKAGGRRRGGGLPRVHCLCLRKDRLGGLGERRLGACNTIKQARTTIARRRCTTGENLRSDCAGGRADWKCPLPSAYSRVVRPSFCLHRPSKRARAEATASRTNVKARSRHCILDDCNRPYPSHVQGHADVSSRDSKMAASSRRVIGGARPWRRVVRDAGGKVGRRPEADTNAEDMRGPPRGGAGMLRLHLGFLVCGGVGAVGGRAGSEGRTKEGRYLSRRNGCGVFEGWPLSAGGKTRSEMWSGSNSSYGPGARRGGRKRDTKSLSCVLGNWIYIDIP</sequence>
<name>A0AAD7N816_9AGAR</name>
<reference evidence="2" key="1">
    <citation type="submission" date="2023-03" db="EMBL/GenBank/DDBJ databases">
        <title>Massive genome expansion in bonnet fungi (Mycena s.s.) driven by repeated elements and novel gene families across ecological guilds.</title>
        <authorList>
            <consortium name="Lawrence Berkeley National Laboratory"/>
            <person name="Harder C.B."/>
            <person name="Miyauchi S."/>
            <person name="Viragh M."/>
            <person name="Kuo A."/>
            <person name="Thoen E."/>
            <person name="Andreopoulos B."/>
            <person name="Lu D."/>
            <person name="Skrede I."/>
            <person name="Drula E."/>
            <person name="Henrissat B."/>
            <person name="Morin E."/>
            <person name="Kohler A."/>
            <person name="Barry K."/>
            <person name="LaButti K."/>
            <person name="Morin E."/>
            <person name="Salamov A."/>
            <person name="Lipzen A."/>
            <person name="Mereny Z."/>
            <person name="Hegedus B."/>
            <person name="Baldrian P."/>
            <person name="Stursova M."/>
            <person name="Weitz H."/>
            <person name="Taylor A."/>
            <person name="Grigoriev I.V."/>
            <person name="Nagy L.G."/>
            <person name="Martin F."/>
            <person name="Kauserud H."/>
        </authorList>
    </citation>
    <scope>NUCLEOTIDE SEQUENCE</scope>
    <source>
        <strain evidence="2">CBHHK188m</strain>
    </source>
</reference>
<gene>
    <name evidence="2" type="ORF">DFH07DRAFT_827469</name>
</gene>
<comment type="caution">
    <text evidence="2">The sequence shown here is derived from an EMBL/GenBank/DDBJ whole genome shotgun (WGS) entry which is preliminary data.</text>
</comment>
<evidence type="ECO:0000256" key="1">
    <source>
        <dbReference type="SAM" id="MobiDB-lite"/>
    </source>
</evidence>
<protein>
    <submittedName>
        <fullName evidence="2">Uncharacterized protein</fullName>
    </submittedName>
</protein>
<proteinExistence type="predicted"/>
<dbReference type="Proteomes" id="UP001215280">
    <property type="component" value="Unassembled WGS sequence"/>
</dbReference>
<feature type="compositionally biased region" description="Polar residues" evidence="1">
    <location>
        <begin position="279"/>
        <end position="288"/>
    </location>
</feature>